<dbReference type="InterPro" id="IPR036388">
    <property type="entry name" value="WH-like_DNA-bd_sf"/>
</dbReference>
<dbReference type="InterPro" id="IPR005119">
    <property type="entry name" value="LysR_subst-bd"/>
</dbReference>
<dbReference type="GO" id="GO:0043565">
    <property type="term" value="F:sequence-specific DNA binding"/>
    <property type="evidence" value="ECO:0007669"/>
    <property type="project" value="TreeGrafter"/>
</dbReference>
<dbReference type="RefSeq" id="WP_176439126.1">
    <property type="nucleotide sequence ID" value="NZ_FZNN01000010.1"/>
</dbReference>
<sequence>MPTLPRHVPLNALQGFEAAARHLNMRRAGEELHITQSAISHQVRAIEAALGQPLFEANRRKLVLTAQGKRLHDTVRRALDDIAATTLQLGEDAFSASLSVAAPRAFAAQWLVPRLPRFLDLFPDLTLKLSSLPAEIATGLPRVDAAVVFNQVDFPGMQVETLVALEMFPVCAPSLTAGVDTMSPGHLRNVTLIHEDGGTIWARWFAAMGAEQVSARRHVYASNTQDALALARGGAGFAIDDGFLGGGSVATGALVRPFGASAFPFGQYALVTQPHDRLSPATLAFRDWLRREISGGGQV</sequence>
<organism evidence="6 7">
    <name type="scientific">Puniceibacterium sediminis</name>
    <dbReference type="NCBI Taxonomy" id="1608407"/>
    <lineage>
        <taxon>Bacteria</taxon>
        <taxon>Pseudomonadati</taxon>
        <taxon>Pseudomonadota</taxon>
        <taxon>Alphaproteobacteria</taxon>
        <taxon>Rhodobacterales</taxon>
        <taxon>Paracoccaceae</taxon>
        <taxon>Puniceibacterium</taxon>
    </lineage>
</organism>
<reference evidence="6 7" key="1">
    <citation type="submission" date="2017-06" db="EMBL/GenBank/DDBJ databases">
        <authorList>
            <person name="Kim H.J."/>
            <person name="Triplett B.A."/>
        </authorList>
    </citation>
    <scope>NUCLEOTIDE SEQUENCE [LARGE SCALE GENOMIC DNA]</scope>
    <source>
        <strain evidence="6 7">DSM 29052</strain>
    </source>
</reference>
<proteinExistence type="inferred from homology"/>
<dbReference type="Gene3D" id="1.10.10.10">
    <property type="entry name" value="Winged helix-like DNA-binding domain superfamily/Winged helix DNA-binding domain"/>
    <property type="match status" value="1"/>
</dbReference>
<dbReference type="PROSITE" id="PS50931">
    <property type="entry name" value="HTH_LYSR"/>
    <property type="match status" value="1"/>
</dbReference>
<evidence type="ECO:0000313" key="6">
    <source>
        <dbReference type="EMBL" id="SNR56819.1"/>
    </source>
</evidence>
<keyword evidence="2" id="KW-0805">Transcription regulation</keyword>
<comment type="similarity">
    <text evidence="1">Belongs to the LysR transcriptional regulatory family.</text>
</comment>
<keyword evidence="7" id="KW-1185">Reference proteome</keyword>
<dbReference type="AlphaFoldDB" id="A0A238XFW1"/>
<accession>A0A238XFW1</accession>
<dbReference type="SUPFAM" id="SSF53850">
    <property type="entry name" value="Periplasmic binding protein-like II"/>
    <property type="match status" value="1"/>
</dbReference>
<dbReference type="Pfam" id="PF00126">
    <property type="entry name" value="HTH_1"/>
    <property type="match status" value="1"/>
</dbReference>
<dbReference type="SUPFAM" id="SSF46785">
    <property type="entry name" value="Winged helix' DNA-binding domain"/>
    <property type="match status" value="1"/>
</dbReference>
<evidence type="ECO:0000256" key="4">
    <source>
        <dbReference type="ARBA" id="ARBA00023163"/>
    </source>
</evidence>
<keyword evidence="4" id="KW-0804">Transcription</keyword>
<dbReference type="PRINTS" id="PR00039">
    <property type="entry name" value="HTHLYSR"/>
</dbReference>
<evidence type="ECO:0000256" key="3">
    <source>
        <dbReference type="ARBA" id="ARBA00023125"/>
    </source>
</evidence>
<dbReference type="GO" id="GO:0006351">
    <property type="term" value="P:DNA-templated transcription"/>
    <property type="evidence" value="ECO:0007669"/>
    <property type="project" value="TreeGrafter"/>
</dbReference>
<dbReference type="InterPro" id="IPR058163">
    <property type="entry name" value="LysR-type_TF_proteobact-type"/>
</dbReference>
<dbReference type="Pfam" id="PF03466">
    <property type="entry name" value="LysR_substrate"/>
    <property type="match status" value="1"/>
</dbReference>
<dbReference type="PANTHER" id="PTHR30537:SF79">
    <property type="entry name" value="TRANSCRIPTIONAL REGULATOR-RELATED"/>
    <property type="match status" value="1"/>
</dbReference>
<dbReference type="GO" id="GO:0003700">
    <property type="term" value="F:DNA-binding transcription factor activity"/>
    <property type="evidence" value="ECO:0007669"/>
    <property type="project" value="InterPro"/>
</dbReference>
<dbReference type="InterPro" id="IPR036390">
    <property type="entry name" value="WH_DNA-bd_sf"/>
</dbReference>
<dbReference type="InterPro" id="IPR000847">
    <property type="entry name" value="LysR_HTH_N"/>
</dbReference>
<gene>
    <name evidence="6" type="ORF">SAMN06265370_110136</name>
</gene>
<protein>
    <submittedName>
        <fullName evidence="6">LysR family transcriptional regulator, glycine cleavage system transcriptional activator</fullName>
    </submittedName>
</protein>
<evidence type="ECO:0000256" key="1">
    <source>
        <dbReference type="ARBA" id="ARBA00009437"/>
    </source>
</evidence>
<evidence type="ECO:0000313" key="7">
    <source>
        <dbReference type="Proteomes" id="UP000198417"/>
    </source>
</evidence>
<dbReference type="Gene3D" id="3.40.190.10">
    <property type="entry name" value="Periplasmic binding protein-like II"/>
    <property type="match status" value="2"/>
</dbReference>
<name>A0A238XFW1_9RHOB</name>
<feature type="domain" description="HTH lysR-type" evidence="5">
    <location>
        <begin position="8"/>
        <end position="65"/>
    </location>
</feature>
<dbReference type="PANTHER" id="PTHR30537">
    <property type="entry name" value="HTH-TYPE TRANSCRIPTIONAL REGULATOR"/>
    <property type="match status" value="1"/>
</dbReference>
<keyword evidence="3" id="KW-0238">DNA-binding</keyword>
<evidence type="ECO:0000256" key="2">
    <source>
        <dbReference type="ARBA" id="ARBA00023015"/>
    </source>
</evidence>
<dbReference type="EMBL" id="FZNN01000010">
    <property type="protein sequence ID" value="SNR56819.1"/>
    <property type="molecule type" value="Genomic_DNA"/>
</dbReference>
<dbReference type="Proteomes" id="UP000198417">
    <property type="component" value="Unassembled WGS sequence"/>
</dbReference>
<evidence type="ECO:0000259" key="5">
    <source>
        <dbReference type="PROSITE" id="PS50931"/>
    </source>
</evidence>